<evidence type="ECO:0000256" key="2">
    <source>
        <dbReference type="ARBA" id="ARBA00023163"/>
    </source>
</evidence>
<dbReference type="Gene3D" id="1.25.40.10">
    <property type="entry name" value="Tetratricopeptide repeat domain"/>
    <property type="match status" value="2"/>
</dbReference>
<dbReference type="InterPro" id="IPR009057">
    <property type="entry name" value="Homeodomain-like_sf"/>
</dbReference>
<evidence type="ECO:0000259" key="4">
    <source>
        <dbReference type="PROSITE" id="PS01124"/>
    </source>
</evidence>
<dbReference type="EMBL" id="JBHUOL010000012">
    <property type="protein sequence ID" value="MFD2908871.1"/>
    <property type="molecule type" value="Genomic_DNA"/>
</dbReference>
<keyword evidence="2" id="KW-0804">Transcription</keyword>
<keyword evidence="6" id="KW-1185">Reference proteome</keyword>
<organism evidence="5 6">
    <name type="scientific">Flavobacterium ardleyense</name>
    <dbReference type="NCBI Taxonomy" id="2038737"/>
    <lineage>
        <taxon>Bacteria</taxon>
        <taxon>Pseudomonadati</taxon>
        <taxon>Bacteroidota</taxon>
        <taxon>Flavobacteriia</taxon>
        <taxon>Flavobacteriales</taxon>
        <taxon>Flavobacteriaceae</taxon>
        <taxon>Flavobacterium</taxon>
    </lineage>
</organism>
<protein>
    <submittedName>
        <fullName evidence="5">Helix-turn-helix domain-containing protein</fullName>
    </submittedName>
</protein>
<dbReference type="Gene3D" id="1.10.10.60">
    <property type="entry name" value="Homeodomain-like"/>
    <property type="match status" value="2"/>
</dbReference>
<dbReference type="Proteomes" id="UP001597549">
    <property type="component" value="Unassembled WGS sequence"/>
</dbReference>
<dbReference type="SMART" id="SM00342">
    <property type="entry name" value="HTH_ARAC"/>
    <property type="match status" value="1"/>
</dbReference>
<dbReference type="Pfam" id="PF12833">
    <property type="entry name" value="HTH_18"/>
    <property type="match status" value="1"/>
</dbReference>
<accession>A0ABW5Z9U8</accession>
<keyword evidence="3" id="KW-1133">Transmembrane helix</keyword>
<gene>
    <name evidence="5" type="ORF">ACFSX9_08985</name>
</gene>
<evidence type="ECO:0000313" key="5">
    <source>
        <dbReference type="EMBL" id="MFD2908871.1"/>
    </source>
</evidence>
<reference evidence="6" key="1">
    <citation type="journal article" date="2019" name="Int. J. Syst. Evol. Microbiol.">
        <title>The Global Catalogue of Microorganisms (GCM) 10K type strain sequencing project: providing services to taxonomists for standard genome sequencing and annotation.</title>
        <authorList>
            <consortium name="The Broad Institute Genomics Platform"/>
            <consortium name="The Broad Institute Genome Sequencing Center for Infectious Disease"/>
            <person name="Wu L."/>
            <person name="Ma J."/>
        </authorList>
    </citation>
    <scope>NUCLEOTIDE SEQUENCE [LARGE SCALE GENOMIC DNA]</scope>
    <source>
        <strain evidence="6">KCTC 52644</strain>
    </source>
</reference>
<proteinExistence type="predicted"/>
<evidence type="ECO:0000256" key="1">
    <source>
        <dbReference type="ARBA" id="ARBA00023015"/>
    </source>
</evidence>
<feature type="transmembrane region" description="Helical" evidence="3">
    <location>
        <begin position="392"/>
        <end position="410"/>
    </location>
</feature>
<evidence type="ECO:0000256" key="3">
    <source>
        <dbReference type="SAM" id="Phobius"/>
    </source>
</evidence>
<sequence>MKFLFFLLVATSLFSQNTKYLNDAEFKQLEDKSRLNINCSIDSSFFYANKIEVSSKKEHLAFAKGIKAYLYQLKGDVALCDENSKLAFKLINESSHSKEKIRIESLLYNYVGLINWKRNKFSDAINFFNDGKKLSISIGDKVQEIKFNNNISLIYNEIGKYDLAISISKQSDIMTDLIKKKYTLQQYYSNKSNINLNIGTYYEKYYLVNRQNKHLLDSSKYYFEKTLYYSEGSLLNKISANISLANFSYFKGDLDEAERRYLSTLGIVKENNLEANFLSLIYDLGDLYYVKEEYYKSLLYFKKVDSIYLADPVKNKLQYIQSNYNQSIIYDKLKDHDKATFHSDVFLKEYQINQKNLNNEASKINFSKENQEAKLEILKIKSKNERDLMVELLVKIFTGLVIVILVLYILKIRKEKRKINNTIDRLIVASNNRKLIEHNPQNIASNSQPITIDKQKELEILEKLSVLEEKKYYLSQDFNQQNVAKKIKTNTTYLSHIVNTNFNKSFSEYANELKINYVIDELINNPTYRKYSTQAIAESVGFKNAISFTKSFKKRAGVSPAQFIKKLDL</sequence>
<dbReference type="SUPFAM" id="SSF46689">
    <property type="entry name" value="Homeodomain-like"/>
    <property type="match status" value="1"/>
</dbReference>
<name>A0ABW5Z9U8_9FLAO</name>
<dbReference type="RefSeq" id="WP_379806797.1">
    <property type="nucleotide sequence ID" value="NZ_JBHUOL010000012.1"/>
</dbReference>
<keyword evidence="3" id="KW-0812">Transmembrane</keyword>
<dbReference type="InterPro" id="IPR011990">
    <property type="entry name" value="TPR-like_helical_dom_sf"/>
</dbReference>
<feature type="domain" description="HTH araC/xylS-type" evidence="4">
    <location>
        <begin position="462"/>
        <end position="566"/>
    </location>
</feature>
<keyword evidence="3" id="KW-0472">Membrane</keyword>
<evidence type="ECO:0000313" key="6">
    <source>
        <dbReference type="Proteomes" id="UP001597549"/>
    </source>
</evidence>
<comment type="caution">
    <text evidence="5">The sequence shown here is derived from an EMBL/GenBank/DDBJ whole genome shotgun (WGS) entry which is preliminary data.</text>
</comment>
<dbReference type="SUPFAM" id="SSF48452">
    <property type="entry name" value="TPR-like"/>
    <property type="match status" value="2"/>
</dbReference>
<dbReference type="PROSITE" id="PS01124">
    <property type="entry name" value="HTH_ARAC_FAMILY_2"/>
    <property type="match status" value="1"/>
</dbReference>
<dbReference type="InterPro" id="IPR018060">
    <property type="entry name" value="HTH_AraC"/>
</dbReference>
<keyword evidence="1" id="KW-0805">Transcription regulation</keyword>